<dbReference type="Proteomes" id="UP000265431">
    <property type="component" value="Unassembled WGS sequence"/>
</dbReference>
<dbReference type="SUPFAM" id="SSF53474">
    <property type="entry name" value="alpha/beta-Hydrolases"/>
    <property type="match status" value="1"/>
</dbReference>
<dbReference type="InterPro" id="IPR050261">
    <property type="entry name" value="FrsA_esterase"/>
</dbReference>
<sequence length="250" mass="26875">MRLLTALAASTAFTFAAQAGESVDYTVDGATYEGYLAEATRDSKGLVVIIHDWGGLDEYEMTRAEMIADDGYDAFAIDVYGKGNRPATTDARKEQVGMLYNDREMMRARILGGIKQAREASGETDVILMGYCFGGGATLELARSGEGESIAGYATFHGSLDAPEGANYAATEAPVLVMHGGADSGIPNSLAADLADQLEADGVTYEVQIYSGAPHAWTVFGSDRYQELADKKSWDAFMDFTERYLEGDDD</sequence>
<evidence type="ECO:0000256" key="1">
    <source>
        <dbReference type="SAM" id="SignalP"/>
    </source>
</evidence>
<dbReference type="AlphaFoldDB" id="A0A399QZT4"/>
<feature type="chain" id="PRO_5017253946" evidence="1">
    <location>
        <begin position="20"/>
        <end position="250"/>
    </location>
</feature>
<evidence type="ECO:0000313" key="4">
    <source>
        <dbReference type="Proteomes" id="UP000265431"/>
    </source>
</evidence>
<keyword evidence="4" id="KW-1185">Reference proteome</keyword>
<dbReference type="OrthoDB" id="9787933at2"/>
<dbReference type="InterPro" id="IPR002925">
    <property type="entry name" value="Dienelactn_hydro"/>
</dbReference>
<feature type="domain" description="Dienelactone hydrolase" evidence="2">
    <location>
        <begin position="33"/>
        <end position="244"/>
    </location>
</feature>
<dbReference type="PANTHER" id="PTHR22946">
    <property type="entry name" value="DIENELACTONE HYDROLASE DOMAIN-CONTAINING PROTEIN-RELATED"/>
    <property type="match status" value="1"/>
</dbReference>
<dbReference type="EMBL" id="QWGB01000005">
    <property type="protein sequence ID" value="RIJ24410.1"/>
    <property type="molecule type" value="Genomic_DNA"/>
</dbReference>
<name>A0A399QZT4_9PROT</name>
<evidence type="ECO:0000259" key="2">
    <source>
        <dbReference type="Pfam" id="PF01738"/>
    </source>
</evidence>
<evidence type="ECO:0000313" key="3">
    <source>
        <dbReference type="EMBL" id="RIJ24410.1"/>
    </source>
</evidence>
<keyword evidence="3" id="KW-0378">Hydrolase</keyword>
<keyword evidence="1" id="KW-0732">Signal</keyword>
<dbReference type="GO" id="GO:0016787">
    <property type="term" value="F:hydrolase activity"/>
    <property type="evidence" value="ECO:0007669"/>
    <property type="project" value="UniProtKB-KW"/>
</dbReference>
<accession>A0A399QZT4</accession>
<feature type="signal peptide" evidence="1">
    <location>
        <begin position="1"/>
        <end position="19"/>
    </location>
</feature>
<proteinExistence type="predicted"/>
<dbReference type="Gene3D" id="3.40.50.1820">
    <property type="entry name" value="alpha/beta hydrolase"/>
    <property type="match status" value="1"/>
</dbReference>
<dbReference type="InterPro" id="IPR029058">
    <property type="entry name" value="AB_hydrolase_fold"/>
</dbReference>
<reference evidence="3 4" key="1">
    <citation type="submission" date="2018-08" db="EMBL/GenBank/DDBJ databases">
        <title>Henriciella mobilis sp. nov., isolated from seawater.</title>
        <authorList>
            <person name="Cheng H."/>
            <person name="Wu Y.-H."/>
            <person name="Xu X.-W."/>
            <person name="Guo L.-L."/>
        </authorList>
    </citation>
    <scope>NUCLEOTIDE SEQUENCE [LARGE SCALE GENOMIC DNA]</scope>
    <source>
        <strain evidence="3 4">CCUG66934</strain>
    </source>
</reference>
<protein>
    <submittedName>
        <fullName evidence="3">Dienelactone hydrolase family protein</fullName>
    </submittedName>
</protein>
<dbReference type="PANTHER" id="PTHR22946:SF0">
    <property type="entry name" value="DIENELACTONE HYDROLASE DOMAIN-CONTAINING PROTEIN"/>
    <property type="match status" value="1"/>
</dbReference>
<dbReference type="Pfam" id="PF01738">
    <property type="entry name" value="DLH"/>
    <property type="match status" value="1"/>
</dbReference>
<gene>
    <name evidence="3" type="ORF">D1224_09285</name>
</gene>
<dbReference type="RefSeq" id="WP_119379599.1">
    <property type="nucleotide sequence ID" value="NZ_QWGB01000005.1"/>
</dbReference>
<organism evidence="3 4">
    <name type="scientific">Henriciella barbarensis</name>
    <dbReference type="NCBI Taxonomy" id="86342"/>
    <lineage>
        <taxon>Bacteria</taxon>
        <taxon>Pseudomonadati</taxon>
        <taxon>Pseudomonadota</taxon>
        <taxon>Alphaproteobacteria</taxon>
        <taxon>Hyphomonadales</taxon>
        <taxon>Hyphomonadaceae</taxon>
        <taxon>Henriciella</taxon>
    </lineage>
</organism>
<comment type="caution">
    <text evidence="3">The sequence shown here is derived from an EMBL/GenBank/DDBJ whole genome shotgun (WGS) entry which is preliminary data.</text>
</comment>